<name>A0AA41G1A2_9EURY</name>
<keyword evidence="2" id="KW-1185">Reference proteome</keyword>
<organism evidence="1 2">
    <name type="scientific">Haloarcula salina</name>
    <dbReference type="NCBI Taxonomy" id="1429914"/>
    <lineage>
        <taxon>Archaea</taxon>
        <taxon>Methanobacteriati</taxon>
        <taxon>Methanobacteriota</taxon>
        <taxon>Stenosarchaea group</taxon>
        <taxon>Halobacteria</taxon>
        <taxon>Halobacteriales</taxon>
        <taxon>Haloarculaceae</taxon>
        <taxon>Haloarcula</taxon>
    </lineage>
</organism>
<dbReference type="EMBL" id="JAHQXE010000003">
    <property type="protein sequence ID" value="MBV0902355.1"/>
    <property type="molecule type" value="Genomic_DNA"/>
</dbReference>
<evidence type="ECO:0000313" key="1">
    <source>
        <dbReference type="EMBL" id="MBV0902355.1"/>
    </source>
</evidence>
<proteinExistence type="predicted"/>
<dbReference type="Gene3D" id="1.10.10.10">
    <property type="entry name" value="Winged helix-like DNA-binding domain superfamily/Winged helix DNA-binding domain"/>
    <property type="match status" value="1"/>
</dbReference>
<accession>A0AA41G1A2</accession>
<dbReference type="RefSeq" id="WP_162413477.1">
    <property type="nucleotide sequence ID" value="NZ_JAHQXE010000003.1"/>
</dbReference>
<protein>
    <submittedName>
        <fullName evidence="1">Uncharacterized protein</fullName>
    </submittedName>
</protein>
<dbReference type="Proteomes" id="UP001166304">
    <property type="component" value="Unassembled WGS sequence"/>
</dbReference>
<reference evidence="1" key="1">
    <citation type="submission" date="2021-06" db="EMBL/GenBank/DDBJ databases">
        <title>New haloarchaea isolates fom saline soil.</title>
        <authorList>
            <person name="Duran-Viseras A."/>
            <person name="Sanchez-Porro C.S."/>
            <person name="Ventosa A."/>
        </authorList>
    </citation>
    <scope>NUCLEOTIDE SEQUENCE</scope>
    <source>
        <strain evidence="1">JCM 18369</strain>
    </source>
</reference>
<dbReference type="PROSITE" id="PS51257">
    <property type="entry name" value="PROKAR_LIPOPROTEIN"/>
    <property type="match status" value="1"/>
</dbReference>
<dbReference type="InterPro" id="IPR036388">
    <property type="entry name" value="WH-like_DNA-bd_sf"/>
</dbReference>
<gene>
    <name evidence="1" type="ORF">KTS37_11200</name>
</gene>
<evidence type="ECO:0000313" key="2">
    <source>
        <dbReference type="Proteomes" id="UP001166304"/>
    </source>
</evidence>
<sequence>MRKNAYWMKQQDDRILEYLDEEGWASPSIIAAQACIDISEGHIRDRLLMLWYVDFVSSMHGDLFEITTDGLLYLDGRIDAANRPVPTVDRVFRNRRSQAI</sequence>
<dbReference type="AlphaFoldDB" id="A0AA41G1A2"/>
<comment type="caution">
    <text evidence="1">The sequence shown here is derived from an EMBL/GenBank/DDBJ whole genome shotgun (WGS) entry which is preliminary data.</text>
</comment>